<evidence type="ECO:0000256" key="1">
    <source>
        <dbReference type="SAM" id="MobiDB-lite"/>
    </source>
</evidence>
<keyword evidence="3" id="KW-1185">Reference proteome</keyword>
<protein>
    <submittedName>
        <fullName evidence="2">Uncharacterized protein</fullName>
    </submittedName>
</protein>
<name>A0AAV7EB58_ARIFI</name>
<gene>
    <name evidence="2" type="ORF">H6P81_016416</name>
</gene>
<feature type="compositionally biased region" description="Low complexity" evidence="1">
    <location>
        <begin position="100"/>
        <end position="117"/>
    </location>
</feature>
<dbReference type="Proteomes" id="UP000825729">
    <property type="component" value="Unassembled WGS sequence"/>
</dbReference>
<dbReference type="EMBL" id="JAINDJ010000006">
    <property type="protein sequence ID" value="KAG9445076.1"/>
    <property type="molecule type" value="Genomic_DNA"/>
</dbReference>
<evidence type="ECO:0000313" key="3">
    <source>
        <dbReference type="Proteomes" id="UP000825729"/>
    </source>
</evidence>
<accession>A0AAV7EB58</accession>
<feature type="compositionally biased region" description="Basic residues" evidence="1">
    <location>
        <begin position="90"/>
        <end position="99"/>
    </location>
</feature>
<reference evidence="2 3" key="1">
    <citation type="submission" date="2021-07" db="EMBL/GenBank/DDBJ databases">
        <title>The Aristolochia fimbriata genome: insights into angiosperm evolution, floral development and chemical biosynthesis.</title>
        <authorList>
            <person name="Jiao Y."/>
        </authorList>
    </citation>
    <scope>NUCLEOTIDE SEQUENCE [LARGE SCALE GENOMIC DNA]</scope>
    <source>
        <strain evidence="2">IBCAS-2021</strain>
        <tissue evidence="2">Leaf</tissue>
    </source>
</reference>
<comment type="caution">
    <text evidence="2">The sequence shown here is derived from an EMBL/GenBank/DDBJ whole genome shotgun (WGS) entry which is preliminary data.</text>
</comment>
<sequence length="146" mass="16372">MGKDTESSNHFLAPTPLSEILPPLGKYITMTEPTRTRKSNWVMARVKGEIDLLKPDIEGLMVKSEGAATIRNAEDRGQRLKKTTPNQTLMRKKSYRSKSHSMSTRGSTSSQGQSLSTGMTTMRELIYKEIGQGAKMLKKCMHRKPD</sequence>
<proteinExistence type="predicted"/>
<feature type="region of interest" description="Disordered" evidence="1">
    <location>
        <begin position="71"/>
        <end position="117"/>
    </location>
</feature>
<dbReference type="AlphaFoldDB" id="A0AAV7EB58"/>
<organism evidence="2 3">
    <name type="scientific">Aristolochia fimbriata</name>
    <name type="common">White veined hardy Dutchman's pipe vine</name>
    <dbReference type="NCBI Taxonomy" id="158543"/>
    <lineage>
        <taxon>Eukaryota</taxon>
        <taxon>Viridiplantae</taxon>
        <taxon>Streptophyta</taxon>
        <taxon>Embryophyta</taxon>
        <taxon>Tracheophyta</taxon>
        <taxon>Spermatophyta</taxon>
        <taxon>Magnoliopsida</taxon>
        <taxon>Magnoliidae</taxon>
        <taxon>Piperales</taxon>
        <taxon>Aristolochiaceae</taxon>
        <taxon>Aristolochia</taxon>
    </lineage>
</organism>
<evidence type="ECO:0000313" key="2">
    <source>
        <dbReference type="EMBL" id="KAG9445076.1"/>
    </source>
</evidence>